<proteinExistence type="predicted"/>
<comment type="caution">
    <text evidence="1">The sequence shown here is derived from an EMBL/GenBank/DDBJ whole genome shotgun (WGS) entry which is preliminary data.</text>
</comment>
<evidence type="ECO:0008006" key="2">
    <source>
        <dbReference type="Google" id="ProtNLM"/>
    </source>
</evidence>
<dbReference type="Proteomes" id="UP000011708">
    <property type="component" value="Chromosome"/>
</dbReference>
<dbReference type="HOGENOM" id="CLU_2048683_0_0_12"/>
<protein>
    <recommendedName>
        <fullName evidence="2">Terminase small subunit</fullName>
    </recommendedName>
</protein>
<organism evidence="1">
    <name type="scientific">Treponema denticola H1-T</name>
    <dbReference type="NCBI Taxonomy" id="999431"/>
    <lineage>
        <taxon>Bacteria</taxon>
        <taxon>Pseudomonadati</taxon>
        <taxon>Spirochaetota</taxon>
        <taxon>Spirochaetia</taxon>
        <taxon>Spirochaetales</taxon>
        <taxon>Treponemataceae</taxon>
        <taxon>Treponema</taxon>
    </lineage>
</organism>
<accession>M2AXS8</accession>
<sequence>MAGRKKKLYRKTDILEAIKGSGGIVTTVALALNCDWHTAKANIDRYEETREAFSGELETGLDLVEGKAYAQAKNGDSAMIRFILATKGRNRGYGETPPITAETAEDTELTINIIDGVRNED</sequence>
<dbReference type="EMBL" id="AGDW01000025">
    <property type="protein sequence ID" value="EMB28161.1"/>
    <property type="molecule type" value="Genomic_DNA"/>
</dbReference>
<name>M2AXS8_TREDN</name>
<dbReference type="PATRIC" id="fig|999431.4.peg.2685"/>
<dbReference type="AlphaFoldDB" id="M2AXS8"/>
<reference evidence="1" key="1">
    <citation type="submission" date="2012-01" db="EMBL/GenBank/DDBJ databases">
        <title>The Genome Sequence of Treponema denticola H1-T.</title>
        <authorList>
            <consortium name="The Broad Institute Genome Sequencing Platform"/>
            <person name="Earl A."/>
            <person name="Ward D."/>
            <person name="Feldgarden M."/>
            <person name="Gevers D."/>
            <person name="Blanton J.M."/>
            <person name="Fenno C.J."/>
            <person name="Baranova O.V."/>
            <person name="Mathney J."/>
            <person name="Dewhirst F.E."/>
            <person name="Izard J."/>
            <person name="Young S.K."/>
            <person name="Zeng Q."/>
            <person name="Gargeya S."/>
            <person name="Fitzgerald M."/>
            <person name="Haas B."/>
            <person name="Abouelleil A."/>
            <person name="Alvarado L."/>
            <person name="Arachchi H.M."/>
            <person name="Berlin A."/>
            <person name="Chapman S.B."/>
            <person name="Gearin G."/>
            <person name="Goldberg J."/>
            <person name="Griggs A."/>
            <person name="Gujja S."/>
            <person name="Hansen M."/>
            <person name="Heiman D."/>
            <person name="Howarth C."/>
            <person name="Larimer J."/>
            <person name="Lui A."/>
            <person name="MacDonald P.J.P."/>
            <person name="McCowen C."/>
            <person name="Montmayeur A."/>
            <person name="Murphy C."/>
            <person name="Neiman D."/>
            <person name="Pearson M."/>
            <person name="Priest M."/>
            <person name="Roberts A."/>
            <person name="Saif S."/>
            <person name="Shea T."/>
            <person name="Sisk P."/>
            <person name="Stolte C."/>
            <person name="Sykes S."/>
            <person name="Wortman J."/>
            <person name="Nusbaum C."/>
            <person name="Birren B."/>
        </authorList>
    </citation>
    <scope>NUCLEOTIDE SEQUENCE [LARGE SCALE GENOMIC DNA]</scope>
    <source>
        <strain evidence="1">H1-T</strain>
    </source>
</reference>
<gene>
    <name evidence="1" type="ORF">HMPREF9725_02591</name>
</gene>
<dbReference type="RefSeq" id="WP_002689772.1">
    <property type="nucleotide sequence ID" value="NZ_CM001794.1"/>
</dbReference>
<evidence type="ECO:0000313" key="1">
    <source>
        <dbReference type="EMBL" id="EMB28161.1"/>
    </source>
</evidence>